<evidence type="ECO:0000313" key="16">
    <source>
        <dbReference type="Proteomes" id="UP000051581"/>
    </source>
</evidence>
<dbReference type="InterPro" id="IPR023016">
    <property type="entry name" value="HisA/PriA"/>
</dbReference>
<dbReference type="HAMAP" id="MF_01014">
    <property type="entry name" value="HisA"/>
    <property type="match status" value="1"/>
</dbReference>
<dbReference type="RefSeq" id="WP_057824061.1">
    <property type="nucleotide sequence ID" value="NZ_AZEA01000004.1"/>
</dbReference>
<dbReference type="Proteomes" id="UP000051581">
    <property type="component" value="Unassembled WGS sequence"/>
</dbReference>
<gene>
    <name evidence="12" type="primary">hisA</name>
    <name evidence="15" type="ORF">FD17_GL001961</name>
</gene>
<dbReference type="PANTHER" id="PTHR43090">
    <property type="entry name" value="1-(5-PHOSPHORIBOSYL)-5-[(5-PHOSPHORIBOSYLAMINO)METHYLIDENEAMINO] IMIDAZOLE-4-CARBOXAMIDE ISOMERASE"/>
    <property type="match status" value="1"/>
</dbReference>
<keyword evidence="10 12" id="KW-0413">Isomerase</keyword>
<reference evidence="15 16" key="1">
    <citation type="journal article" date="2015" name="Genome Announc.">
        <title>Expanding the biotechnology potential of lactobacilli through comparative genomics of 213 strains and associated genera.</title>
        <authorList>
            <person name="Sun Z."/>
            <person name="Harris H.M."/>
            <person name="McCann A."/>
            <person name="Guo C."/>
            <person name="Argimon S."/>
            <person name="Zhang W."/>
            <person name="Yang X."/>
            <person name="Jeffery I.B."/>
            <person name="Cooney J.C."/>
            <person name="Kagawa T.F."/>
            <person name="Liu W."/>
            <person name="Song Y."/>
            <person name="Salvetti E."/>
            <person name="Wrobel A."/>
            <person name="Rasinkangas P."/>
            <person name="Parkhill J."/>
            <person name="Rea M.C."/>
            <person name="O'Sullivan O."/>
            <person name="Ritari J."/>
            <person name="Douillard F.P."/>
            <person name="Paul Ross R."/>
            <person name="Yang R."/>
            <person name="Briner A.E."/>
            <person name="Felis G.E."/>
            <person name="de Vos W.M."/>
            <person name="Barrangou R."/>
            <person name="Klaenhammer T.R."/>
            <person name="Caufield P.W."/>
            <person name="Cui Y."/>
            <person name="Zhang H."/>
            <person name="O'Toole P.W."/>
        </authorList>
    </citation>
    <scope>NUCLEOTIDE SEQUENCE [LARGE SCALE GENOMIC DNA]</scope>
    <source>
        <strain evidence="15 16">DSM 19904</strain>
    </source>
</reference>
<evidence type="ECO:0000256" key="8">
    <source>
        <dbReference type="ARBA" id="ARBA00022605"/>
    </source>
</evidence>
<dbReference type="EMBL" id="AZEA01000004">
    <property type="protein sequence ID" value="KRK89002.1"/>
    <property type="molecule type" value="Genomic_DNA"/>
</dbReference>
<dbReference type="OrthoDB" id="9807749at2"/>
<keyword evidence="16" id="KW-1185">Reference proteome</keyword>
<comment type="similarity">
    <text evidence="4 12 13">Belongs to the HisA/HisF family.</text>
</comment>
<keyword evidence="7 12" id="KW-0963">Cytoplasm</keyword>
<evidence type="ECO:0000256" key="5">
    <source>
        <dbReference type="ARBA" id="ARBA00012550"/>
    </source>
</evidence>
<evidence type="ECO:0000256" key="6">
    <source>
        <dbReference type="ARBA" id="ARBA00018464"/>
    </source>
</evidence>
<dbReference type="GO" id="GO:0000105">
    <property type="term" value="P:L-histidine biosynthetic process"/>
    <property type="evidence" value="ECO:0007669"/>
    <property type="project" value="UniProtKB-UniRule"/>
</dbReference>
<keyword evidence="8 12" id="KW-0028">Amino-acid biosynthesis</keyword>
<dbReference type="InterPro" id="IPR044524">
    <property type="entry name" value="Isoase_HisA-like"/>
</dbReference>
<evidence type="ECO:0000256" key="2">
    <source>
        <dbReference type="ARBA" id="ARBA00004496"/>
    </source>
</evidence>
<dbReference type="Pfam" id="PF00977">
    <property type="entry name" value="His_biosynth"/>
    <property type="match status" value="1"/>
</dbReference>
<dbReference type="NCBIfam" id="TIGR00007">
    <property type="entry name" value="1-(5-phosphoribosyl)-5-[(5-phosphoribosylamino)methylideneamino]imidazole-4-carboxamide isomerase"/>
    <property type="match status" value="1"/>
</dbReference>
<dbReference type="EC" id="5.3.1.16" evidence="5 12"/>
<dbReference type="CDD" id="cd04732">
    <property type="entry name" value="HisA"/>
    <property type="match status" value="1"/>
</dbReference>
<organism evidence="15 16">
    <name type="scientific">Lentilactobacillus sunkii DSM 19904</name>
    <dbReference type="NCBI Taxonomy" id="1423808"/>
    <lineage>
        <taxon>Bacteria</taxon>
        <taxon>Bacillati</taxon>
        <taxon>Bacillota</taxon>
        <taxon>Bacilli</taxon>
        <taxon>Lactobacillales</taxon>
        <taxon>Lactobacillaceae</taxon>
        <taxon>Lentilactobacillus</taxon>
    </lineage>
</organism>
<evidence type="ECO:0000256" key="4">
    <source>
        <dbReference type="ARBA" id="ARBA00009667"/>
    </source>
</evidence>
<dbReference type="GO" id="GO:0000162">
    <property type="term" value="P:L-tryptophan biosynthetic process"/>
    <property type="evidence" value="ECO:0007669"/>
    <property type="project" value="TreeGrafter"/>
</dbReference>
<evidence type="ECO:0000256" key="10">
    <source>
        <dbReference type="ARBA" id="ARBA00023235"/>
    </source>
</evidence>
<comment type="pathway">
    <text evidence="3 12 14">Amino-acid biosynthesis; L-histidine biosynthesis; L-histidine from 5-phospho-alpha-D-ribose 1-diphosphate: step 4/9.</text>
</comment>
<feature type="active site" description="Proton acceptor" evidence="12">
    <location>
        <position position="8"/>
    </location>
</feature>
<evidence type="ECO:0000256" key="12">
    <source>
        <dbReference type="HAMAP-Rule" id="MF_01014"/>
    </source>
</evidence>
<accession>A0A0R1L965</accession>
<sequence>MQIIPAIDLKNQQSVRLYQGDFKQTTIINDSPLDQALAIEKAGLGNLHLVDLDGAKSGRPVNRATIEAICSETGLQVEVGGGIRSLSQINTYLTSGVNRVILGSAALNDPTLVQQAIEQFGADQIVVGIDGKNGRVAVSGWLEQSSVEMSELMASMVAFGVKTFVVTDISRDGTMTGPNTNQLKGLQIKFPEATVVASGGIRNVADLKQLETAGIKAAIIGKAMATGDLPLQVLAEVNANVG</sequence>
<keyword evidence="9 12" id="KW-0368">Histidine biosynthesis</keyword>
<feature type="active site" description="Proton donor" evidence="12">
    <location>
        <position position="130"/>
    </location>
</feature>
<protein>
    <recommendedName>
        <fullName evidence="6 12">1-(5-phosphoribosyl)-5-[(5-phosphoribosylamino)methylideneamino] imidazole-4-carboxamide isomerase</fullName>
        <ecNumber evidence="5 12">5.3.1.16</ecNumber>
    </recommendedName>
    <alternativeName>
        <fullName evidence="11 12">Phosphoribosylformimino-5-aminoimidazole carboxamide ribotide isomerase</fullName>
    </alternativeName>
</protein>
<comment type="catalytic activity">
    <reaction evidence="1 12 14">
        <text>1-(5-phospho-beta-D-ribosyl)-5-[(5-phospho-beta-D-ribosylamino)methylideneamino]imidazole-4-carboxamide = 5-[(5-phospho-1-deoxy-D-ribulos-1-ylimino)methylamino]-1-(5-phospho-beta-D-ribosyl)imidazole-4-carboxamide</text>
        <dbReference type="Rhea" id="RHEA:15469"/>
        <dbReference type="ChEBI" id="CHEBI:58435"/>
        <dbReference type="ChEBI" id="CHEBI:58525"/>
        <dbReference type="EC" id="5.3.1.16"/>
    </reaction>
</comment>
<dbReference type="Gene3D" id="3.20.20.70">
    <property type="entry name" value="Aldolase class I"/>
    <property type="match status" value="1"/>
</dbReference>
<comment type="caution">
    <text evidence="15">The sequence shown here is derived from an EMBL/GenBank/DDBJ whole genome shotgun (WGS) entry which is preliminary data.</text>
</comment>
<dbReference type="InterPro" id="IPR013785">
    <property type="entry name" value="Aldolase_TIM"/>
</dbReference>
<name>A0A0R1L965_9LACO</name>
<dbReference type="InterPro" id="IPR011060">
    <property type="entry name" value="RibuloseP-bd_barrel"/>
</dbReference>
<dbReference type="GO" id="GO:0003949">
    <property type="term" value="F:1-(5-phosphoribosyl)-5-[(5-phosphoribosylamino)methylideneamino]imidazole-4-carboxamide isomerase activity"/>
    <property type="evidence" value="ECO:0007669"/>
    <property type="project" value="UniProtKB-UniRule"/>
</dbReference>
<evidence type="ECO:0000256" key="9">
    <source>
        <dbReference type="ARBA" id="ARBA00023102"/>
    </source>
</evidence>
<evidence type="ECO:0000256" key="13">
    <source>
        <dbReference type="RuleBase" id="RU003657"/>
    </source>
</evidence>
<evidence type="ECO:0000313" key="15">
    <source>
        <dbReference type="EMBL" id="KRK89002.1"/>
    </source>
</evidence>
<dbReference type="AlphaFoldDB" id="A0A0R1L965"/>
<dbReference type="UniPathway" id="UPA00031">
    <property type="reaction ID" value="UER00009"/>
</dbReference>
<dbReference type="GO" id="GO:0005737">
    <property type="term" value="C:cytoplasm"/>
    <property type="evidence" value="ECO:0007669"/>
    <property type="project" value="UniProtKB-SubCell"/>
</dbReference>
<dbReference type="SUPFAM" id="SSF51366">
    <property type="entry name" value="Ribulose-phoshate binding barrel"/>
    <property type="match status" value="1"/>
</dbReference>
<dbReference type="PATRIC" id="fig|1423808.3.peg.1987"/>
<comment type="subcellular location">
    <subcellularLocation>
        <location evidence="2 12 14">Cytoplasm</location>
    </subcellularLocation>
</comment>
<dbReference type="InterPro" id="IPR006062">
    <property type="entry name" value="His_biosynth"/>
</dbReference>
<dbReference type="InterPro" id="IPR006063">
    <property type="entry name" value="HisA_bact_arch"/>
</dbReference>
<dbReference type="FunFam" id="3.20.20.70:FF:000009">
    <property type="entry name" value="1-(5-phosphoribosyl)-5-[(5-phosphoribosylamino)methylideneamino] imidazole-4-carboxamide isomerase"/>
    <property type="match status" value="1"/>
</dbReference>
<evidence type="ECO:0000256" key="14">
    <source>
        <dbReference type="RuleBase" id="RU003658"/>
    </source>
</evidence>
<evidence type="ECO:0000256" key="1">
    <source>
        <dbReference type="ARBA" id="ARBA00000901"/>
    </source>
</evidence>
<evidence type="ECO:0000256" key="11">
    <source>
        <dbReference type="ARBA" id="ARBA00030547"/>
    </source>
</evidence>
<evidence type="ECO:0000256" key="7">
    <source>
        <dbReference type="ARBA" id="ARBA00022490"/>
    </source>
</evidence>
<evidence type="ECO:0000256" key="3">
    <source>
        <dbReference type="ARBA" id="ARBA00005133"/>
    </source>
</evidence>
<proteinExistence type="inferred from homology"/>
<dbReference type="PANTHER" id="PTHR43090:SF2">
    <property type="entry name" value="1-(5-PHOSPHORIBOSYL)-5-[(5-PHOSPHORIBOSYLAMINO)METHYLIDENEAMINO] IMIDAZOLE-4-CARBOXAMIDE ISOMERASE"/>
    <property type="match status" value="1"/>
</dbReference>